<dbReference type="HOGENOM" id="CLU_1335053_0_0_2"/>
<dbReference type="EnsemblBacteria" id="ABD40747">
    <property type="protein sequence ID" value="ABD40747"/>
    <property type="gene ID" value="Mhun_0997"/>
</dbReference>
<evidence type="ECO:0000313" key="2">
    <source>
        <dbReference type="Proteomes" id="UP000001941"/>
    </source>
</evidence>
<keyword evidence="2" id="KW-1185">Reference proteome</keyword>
<reference evidence="2" key="1">
    <citation type="journal article" date="2016" name="Stand. Genomic Sci.">
        <title>Complete genome sequence of Methanospirillum hungatei type strain JF1.</title>
        <authorList>
            <person name="Gunsalus R.P."/>
            <person name="Cook L.E."/>
            <person name="Crable B."/>
            <person name="Rohlin L."/>
            <person name="McDonald E."/>
            <person name="Mouttaki H."/>
            <person name="Sieber J.R."/>
            <person name="Poweleit N."/>
            <person name="Zhou H."/>
            <person name="Lapidus A.L."/>
            <person name="Daligault H.E."/>
            <person name="Land M."/>
            <person name="Gilna P."/>
            <person name="Ivanova N."/>
            <person name="Kyrpides N."/>
            <person name="Culley D.E."/>
            <person name="McInerney M.J."/>
        </authorList>
    </citation>
    <scope>NUCLEOTIDE SEQUENCE [LARGE SCALE GENOMIC DNA]</scope>
    <source>
        <strain evidence="2">ATCC 27890 / DSM 864 / NBRC 100397 / JF-1</strain>
    </source>
</reference>
<evidence type="ECO:0000313" key="1">
    <source>
        <dbReference type="EMBL" id="ABD40747.1"/>
    </source>
</evidence>
<proteinExistence type="predicted"/>
<dbReference type="Proteomes" id="UP000001941">
    <property type="component" value="Chromosome"/>
</dbReference>
<dbReference type="InParanoid" id="Q2FPL3"/>
<protein>
    <submittedName>
        <fullName evidence="1">Uncharacterized protein</fullName>
    </submittedName>
</protein>
<dbReference type="EMBL" id="CP000254">
    <property type="protein sequence ID" value="ABD40747.1"/>
    <property type="molecule type" value="Genomic_DNA"/>
</dbReference>
<name>Q2FPL3_METHJ</name>
<organism evidence="1 2">
    <name type="scientific">Methanospirillum hungatei JF-1 (strain ATCC 27890 / DSM 864 / NBRC 100397 / JF-1)</name>
    <dbReference type="NCBI Taxonomy" id="323259"/>
    <lineage>
        <taxon>Archaea</taxon>
        <taxon>Methanobacteriati</taxon>
        <taxon>Methanobacteriota</taxon>
        <taxon>Stenosarchaea group</taxon>
        <taxon>Methanomicrobia</taxon>
        <taxon>Methanomicrobiales</taxon>
        <taxon>Methanospirillaceae</taxon>
        <taxon>Methanospirillum</taxon>
    </lineage>
</organism>
<sequence>MKALSMTESYYGYTRGEEMKTAISMPDELYNAVKEYTGDKPFSTTICELIRKALYGEVIPNHTAVIPSISPGELEEIKERISTLEAWREEVLESHTYVIPEVIPTVEESAPIVEEVIPEVIPTVEEVIPTVETTIPGDDEPIPITPSMRAEMIKCIERFVSHGHMQKEAAQKIGMPIGSFNKIGNEKHPLVNIRPSWYRAILRLS</sequence>
<accession>Q2FPL3</accession>
<gene>
    <name evidence="1" type="ordered locus">Mhun_0997</name>
</gene>
<dbReference type="AlphaFoldDB" id="Q2FPL3"/>
<dbReference type="KEGG" id="mhu:Mhun_0997"/>